<dbReference type="Proteomes" id="UP001185659">
    <property type="component" value="Unassembled WGS sequence"/>
</dbReference>
<dbReference type="NCBIfam" id="NF005559">
    <property type="entry name" value="PRK07231.1"/>
    <property type="match status" value="1"/>
</dbReference>
<dbReference type="PANTHER" id="PTHR43639">
    <property type="entry name" value="OXIDOREDUCTASE, SHORT-CHAIN DEHYDROGENASE/REDUCTASE FAMILY (AFU_ORTHOLOGUE AFUA_5G02870)"/>
    <property type="match status" value="1"/>
</dbReference>
<dbReference type="SMART" id="SM00822">
    <property type="entry name" value="PKS_KR"/>
    <property type="match status" value="1"/>
</dbReference>
<feature type="domain" description="Ketoreductase" evidence="2">
    <location>
        <begin position="5"/>
        <end position="181"/>
    </location>
</feature>
<dbReference type="PRINTS" id="PR00081">
    <property type="entry name" value="GDHRDH"/>
</dbReference>
<organism evidence="3 4">
    <name type="scientific">Nitratireductor aquimarinus</name>
    <dbReference type="NCBI Taxonomy" id="889300"/>
    <lineage>
        <taxon>Bacteria</taxon>
        <taxon>Pseudomonadati</taxon>
        <taxon>Pseudomonadota</taxon>
        <taxon>Alphaproteobacteria</taxon>
        <taxon>Hyphomicrobiales</taxon>
        <taxon>Phyllobacteriaceae</taxon>
        <taxon>Nitratireductor</taxon>
    </lineage>
</organism>
<dbReference type="Pfam" id="PF13561">
    <property type="entry name" value="adh_short_C2"/>
    <property type="match status" value="1"/>
</dbReference>
<dbReference type="Gene3D" id="3.40.50.720">
    <property type="entry name" value="NAD(P)-binding Rossmann-like Domain"/>
    <property type="match status" value="1"/>
</dbReference>
<keyword evidence="4" id="KW-1185">Reference proteome</keyword>
<name>A0ABU4ALK0_9HYPH</name>
<protein>
    <submittedName>
        <fullName evidence="3">SDR family oxidoreductase</fullName>
    </submittedName>
</protein>
<keyword evidence="1" id="KW-0560">Oxidoreductase</keyword>
<dbReference type="SUPFAM" id="SSF51735">
    <property type="entry name" value="NAD(P)-binding Rossmann-fold domains"/>
    <property type="match status" value="1"/>
</dbReference>
<evidence type="ECO:0000259" key="2">
    <source>
        <dbReference type="SMART" id="SM00822"/>
    </source>
</evidence>
<dbReference type="PANTHER" id="PTHR43639:SF9">
    <property type="entry name" value="BLL5898 PROTEIN"/>
    <property type="match status" value="1"/>
</dbReference>
<dbReference type="PRINTS" id="PR00080">
    <property type="entry name" value="SDRFAMILY"/>
</dbReference>
<evidence type="ECO:0000313" key="3">
    <source>
        <dbReference type="EMBL" id="MDV6227123.1"/>
    </source>
</evidence>
<sequence>MSENKVAIVTGGGTGLGRAIAIRLAEDGFSVVVNGREQSNLDEMVAKLGPERAMAVAADISVKAEAERLIAETLTRFGRIDVLVNNAGVANPGTVDTLSDDDFEAMLAINVSGLRHVSLAALPALRRSGGNIVNMSSVSGMRADWGMYGYNASKGAVTLMTQGMALELGPEGVRVNAVAPATANTRLVNGLKGKRGALEAFADRIPMGRIVEPFEVANAVAFLASDQASFITGVILPVDGGLTASNGQPNFLTLMAS</sequence>
<dbReference type="InterPro" id="IPR002347">
    <property type="entry name" value="SDR_fam"/>
</dbReference>
<dbReference type="EMBL" id="JAWLIP010000005">
    <property type="protein sequence ID" value="MDV6227123.1"/>
    <property type="molecule type" value="Genomic_DNA"/>
</dbReference>
<evidence type="ECO:0000313" key="4">
    <source>
        <dbReference type="Proteomes" id="UP001185659"/>
    </source>
</evidence>
<evidence type="ECO:0000256" key="1">
    <source>
        <dbReference type="ARBA" id="ARBA00023002"/>
    </source>
</evidence>
<comment type="caution">
    <text evidence="3">The sequence shown here is derived from an EMBL/GenBank/DDBJ whole genome shotgun (WGS) entry which is preliminary data.</text>
</comment>
<dbReference type="PROSITE" id="PS00061">
    <property type="entry name" value="ADH_SHORT"/>
    <property type="match status" value="1"/>
</dbReference>
<dbReference type="InterPro" id="IPR020904">
    <property type="entry name" value="Sc_DH/Rdtase_CS"/>
</dbReference>
<dbReference type="InterPro" id="IPR036291">
    <property type="entry name" value="NAD(P)-bd_dom_sf"/>
</dbReference>
<dbReference type="RefSeq" id="WP_317561488.1">
    <property type="nucleotide sequence ID" value="NZ_JAWLIP010000005.1"/>
</dbReference>
<dbReference type="InterPro" id="IPR057326">
    <property type="entry name" value="KR_dom"/>
</dbReference>
<proteinExistence type="predicted"/>
<reference evidence="3 4" key="1">
    <citation type="submission" date="2023-10" db="EMBL/GenBank/DDBJ databases">
        <authorList>
            <person name="Venkata Ramana C."/>
            <person name="Sasikala C."/>
            <person name="Dhurka M."/>
        </authorList>
    </citation>
    <scope>NUCLEOTIDE SEQUENCE [LARGE SCALE GENOMIC DNA]</scope>
    <source>
        <strain evidence="3 4">KCTC 32151</strain>
    </source>
</reference>
<dbReference type="CDD" id="cd05233">
    <property type="entry name" value="SDR_c"/>
    <property type="match status" value="1"/>
</dbReference>
<accession>A0ABU4ALK0</accession>
<gene>
    <name evidence="3" type="ORF">R2G56_12565</name>
</gene>